<feature type="transmembrane region" description="Helical" evidence="2">
    <location>
        <begin position="90"/>
        <end position="109"/>
    </location>
</feature>
<feature type="domain" description="Amidase" evidence="3">
    <location>
        <begin position="385"/>
        <end position="847"/>
    </location>
</feature>
<proteinExistence type="predicted"/>
<feature type="transmembrane region" description="Helical" evidence="2">
    <location>
        <begin position="177"/>
        <end position="198"/>
    </location>
</feature>
<organism evidence="5 6">
    <name type="scientific">Leucocoprinus leucothites</name>
    <dbReference type="NCBI Taxonomy" id="201217"/>
    <lineage>
        <taxon>Eukaryota</taxon>
        <taxon>Fungi</taxon>
        <taxon>Dikarya</taxon>
        <taxon>Basidiomycota</taxon>
        <taxon>Agaricomycotina</taxon>
        <taxon>Agaricomycetes</taxon>
        <taxon>Agaricomycetidae</taxon>
        <taxon>Agaricales</taxon>
        <taxon>Agaricineae</taxon>
        <taxon>Agaricaceae</taxon>
        <taxon>Leucocoprinus</taxon>
    </lineage>
</organism>
<evidence type="ECO:0000259" key="4">
    <source>
        <dbReference type="Pfam" id="PF20151"/>
    </source>
</evidence>
<dbReference type="Proteomes" id="UP000559027">
    <property type="component" value="Unassembled WGS sequence"/>
</dbReference>
<dbReference type="InterPro" id="IPR036928">
    <property type="entry name" value="AS_sf"/>
</dbReference>
<name>A0A8H5CN01_9AGAR</name>
<feature type="region of interest" description="Disordered" evidence="1">
    <location>
        <begin position="1023"/>
        <end position="1043"/>
    </location>
</feature>
<sequence length="1251" mass="136472">MVDRYGLMPENYVIDLARARTNNYIHTAIVTLLAYDTIYLFPQEVKYIYQGSWSRVYAIYLAIRLSAWFSVIAEFYTWGNTFLCSVVYEAMFSVAGQVLLPVVMKVLLVLRLRAAWNNNRIVAIILYLLSGNWVGIHNVHHLYHHTSWRCAGGYPLHGCFSTNSESIVIVYRALSKVGGTFIVVQTISALVETILTLIKFVQTYRETKIAASTIHERISHLQVCTPLLYVFYRDGTLLYVPILLFSLFELVLMFNLLPPSAAAIFNYVDWAIWGQVLWCMIVSRLILNVREAGCSFRETLLSRPIHSTIQFHLPANPDGEGSTHLEEFDDVHEGIQYIVLLLFVGSSWAHRFDARSGSKVFPDLYEASVEDLQKGMEAGHFTSVDLVKAYFARIEEVNLRGPAIRAVLEINPSALSQAAALDHERKTRGKRGLLHGIPVLLKDNIATVASEGMNTTAGSFSLLGSIVPDDAGVVKRLRAAGAIILGKANLSEWAHFRGNLPSGWSGRGRQCTNAYFPNADPCGSSSGSGVAASIGLAAVTLGTETDGSITCPTSNNNLAGIKPTVGLTSRAGVIPISAHQDTIGPMTRSMADAAIVLSVIAGKDPNDNFTLAQPDKVPDYTKALNKNALKGKRIGVPRQIFLNNSISGDDPSVNVQFEKALNVIRSLGATVVDPADMPSARELIRSNNETIVLDVEFKVQLNAWFESLLENPSGVRSLADLIKFNDDNPDLEEPPQFEDQSELIESEGTAGFDSAYFAALAADHDLGSTRGIDAVLQQHKLDALVLPATGFTTVPAAIVGYPIITVPLGFFPNNVTIGRAGPNLVYPAPGVPFGLSFLGTAFSEFELIGFGDRSSLMSATIPPAHELLRSPPSCFVMSLPLLSSLISLFRSYLNFLRSFLSYLLWTSRIVLEESLTPPPTPIVDPEIGVEMMVQSMEVFEPPFFCAVPITQPPNTPYLQQSSVPGSPLSEGPLSYEDASVTTDTSVSSTSMKSCRYPSMQLCDLSDKEGILAMILAILDKGETESADDLSEKGSLGNESSSFSSIEPCEAENKLVMNGTGAGLDLLPLRPSLEKYEQSHRNQSTNHGTHVLYLEQGTHITMGSNVSDDVSEKDLGCGDSAYRHPLPQLLESAGPPRSSQSALVPYEPQYLSPESDSSSSVPSQGVGHGGRLLLPASLDSVPRRGSLMRPPSLEDTHWESIFHLIDAFRTGISYSQSRRSYARYAAPIGHCSLIRSGELDRILRAFSSTDDR</sequence>
<evidence type="ECO:0000259" key="3">
    <source>
        <dbReference type="Pfam" id="PF01425"/>
    </source>
</evidence>
<feature type="compositionally biased region" description="Low complexity" evidence="1">
    <location>
        <begin position="979"/>
        <end position="990"/>
    </location>
</feature>
<dbReference type="Gene3D" id="3.90.1300.10">
    <property type="entry name" value="Amidase signature (AS) domain"/>
    <property type="match status" value="1"/>
</dbReference>
<dbReference type="PANTHER" id="PTHR42678">
    <property type="entry name" value="AMIDASE"/>
    <property type="match status" value="1"/>
</dbReference>
<protein>
    <recommendedName>
        <fullName evidence="7">Amidase domain-containing protein</fullName>
    </recommendedName>
</protein>
<dbReference type="Pfam" id="PF20151">
    <property type="entry name" value="DUF6533"/>
    <property type="match status" value="1"/>
</dbReference>
<feature type="region of interest" description="Disordered" evidence="1">
    <location>
        <begin position="1148"/>
        <end position="1172"/>
    </location>
</feature>
<feature type="region of interest" description="Disordered" evidence="1">
    <location>
        <begin position="956"/>
        <end position="991"/>
    </location>
</feature>
<dbReference type="PANTHER" id="PTHR42678:SF34">
    <property type="entry name" value="OS04G0183300 PROTEIN"/>
    <property type="match status" value="1"/>
</dbReference>
<keyword evidence="6" id="KW-1185">Reference proteome</keyword>
<gene>
    <name evidence="5" type="ORF">D9756_011077</name>
</gene>
<keyword evidence="2" id="KW-0812">Transmembrane</keyword>
<accession>A0A8H5CN01</accession>
<feature type="domain" description="DUF6533" evidence="4">
    <location>
        <begin position="24"/>
        <end position="65"/>
    </location>
</feature>
<comment type="caution">
    <text evidence="5">The sequence shown here is derived from an EMBL/GenBank/DDBJ whole genome shotgun (WGS) entry which is preliminary data.</text>
</comment>
<dbReference type="InterPro" id="IPR045340">
    <property type="entry name" value="DUF6533"/>
</dbReference>
<reference evidence="5 6" key="1">
    <citation type="journal article" date="2020" name="ISME J.">
        <title>Uncovering the hidden diversity of litter-decomposition mechanisms in mushroom-forming fungi.</title>
        <authorList>
            <person name="Floudas D."/>
            <person name="Bentzer J."/>
            <person name="Ahren D."/>
            <person name="Johansson T."/>
            <person name="Persson P."/>
            <person name="Tunlid A."/>
        </authorList>
    </citation>
    <scope>NUCLEOTIDE SEQUENCE [LARGE SCALE GENOMIC DNA]</scope>
    <source>
        <strain evidence="5 6">CBS 146.42</strain>
    </source>
</reference>
<dbReference type="InterPro" id="IPR023631">
    <property type="entry name" value="Amidase_dom"/>
</dbReference>
<feature type="transmembrane region" description="Helical" evidence="2">
    <location>
        <begin position="54"/>
        <end position="78"/>
    </location>
</feature>
<feature type="transmembrane region" description="Helical" evidence="2">
    <location>
        <begin position="237"/>
        <end position="258"/>
    </location>
</feature>
<keyword evidence="2" id="KW-0472">Membrane</keyword>
<feature type="compositionally biased region" description="Low complexity" evidence="1">
    <location>
        <begin position="1151"/>
        <end position="1162"/>
    </location>
</feature>
<evidence type="ECO:0000256" key="1">
    <source>
        <dbReference type="SAM" id="MobiDB-lite"/>
    </source>
</evidence>
<dbReference type="EMBL" id="JAACJO010000057">
    <property type="protein sequence ID" value="KAF5344749.1"/>
    <property type="molecule type" value="Genomic_DNA"/>
</dbReference>
<dbReference type="Pfam" id="PF01425">
    <property type="entry name" value="Amidase"/>
    <property type="match status" value="1"/>
</dbReference>
<evidence type="ECO:0000256" key="2">
    <source>
        <dbReference type="SAM" id="Phobius"/>
    </source>
</evidence>
<evidence type="ECO:0000313" key="5">
    <source>
        <dbReference type="EMBL" id="KAF5344749.1"/>
    </source>
</evidence>
<dbReference type="OrthoDB" id="566138at2759"/>
<feature type="transmembrane region" description="Helical" evidence="2">
    <location>
        <begin position="121"/>
        <end position="139"/>
    </location>
</feature>
<dbReference type="AlphaFoldDB" id="A0A8H5CN01"/>
<keyword evidence="2" id="KW-1133">Transmembrane helix</keyword>
<evidence type="ECO:0000313" key="6">
    <source>
        <dbReference type="Proteomes" id="UP000559027"/>
    </source>
</evidence>
<evidence type="ECO:0008006" key="7">
    <source>
        <dbReference type="Google" id="ProtNLM"/>
    </source>
</evidence>
<dbReference type="SUPFAM" id="SSF75304">
    <property type="entry name" value="Amidase signature (AS) enzymes"/>
    <property type="match status" value="1"/>
</dbReference>